<evidence type="ECO:0000256" key="3">
    <source>
        <dbReference type="ARBA" id="ARBA00022723"/>
    </source>
</evidence>
<comment type="catalytic activity">
    <reaction evidence="9 10">
        <text>XTP + H2O = XMP + diphosphate + H(+)</text>
        <dbReference type="Rhea" id="RHEA:28610"/>
        <dbReference type="ChEBI" id="CHEBI:15377"/>
        <dbReference type="ChEBI" id="CHEBI:15378"/>
        <dbReference type="ChEBI" id="CHEBI:33019"/>
        <dbReference type="ChEBI" id="CHEBI:57464"/>
        <dbReference type="ChEBI" id="CHEBI:61314"/>
        <dbReference type="EC" id="3.6.1.66"/>
    </reaction>
</comment>
<comment type="cofactor">
    <cofactor evidence="10">
        <name>Mg(2+)</name>
        <dbReference type="ChEBI" id="CHEBI:18420"/>
    </cofactor>
    <text evidence="10">Binds 1 Mg(2+) ion per subunit.</text>
</comment>
<evidence type="ECO:0000256" key="8">
    <source>
        <dbReference type="ARBA" id="ARBA00051875"/>
    </source>
</evidence>
<dbReference type="EC" id="3.6.1.66" evidence="10"/>
<feature type="binding site" evidence="10">
    <location>
        <position position="176"/>
    </location>
    <ligand>
        <name>substrate</name>
    </ligand>
</feature>
<dbReference type="PANTHER" id="PTHR11067">
    <property type="entry name" value="INOSINE TRIPHOSPHATE PYROPHOSPHATASE/HAM1 PROTEIN"/>
    <property type="match status" value="1"/>
</dbReference>
<dbReference type="GO" id="GO:0036222">
    <property type="term" value="F:XTP diphosphatase activity"/>
    <property type="evidence" value="ECO:0007669"/>
    <property type="project" value="UniProtKB-UniRule"/>
</dbReference>
<dbReference type="InterPro" id="IPR020922">
    <property type="entry name" value="dITP/XTP_pyrophosphatase"/>
</dbReference>
<organism evidence="12">
    <name type="scientific">Candidatus Caldatribacterium saccharofermentans</name>
    <dbReference type="NCBI Taxonomy" id="1454753"/>
    <lineage>
        <taxon>Bacteria</taxon>
        <taxon>Pseudomonadati</taxon>
        <taxon>Atribacterota</taxon>
        <taxon>Atribacteria</taxon>
        <taxon>Atribacterales</taxon>
        <taxon>Candidatus Caldatribacteriaceae</taxon>
        <taxon>Candidatus Caldatribacterium</taxon>
    </lineage>
</organism>
<evidence type="ECO:0000256" key="6">
    <source>
        <dbReference type="ARBA" id="ARBA00022842"/>
    </source>
</evidence>
<dbReference type="AlphaFoldDB" id="A0A7V4WKF5"/>
<dbReference type="GO" id="GO:0009117">
    <property type="term" value="P:nucleotide metabolic process"/>
    <property type="evidence" value="ECO:0007669"/>
    <property type="project" value="UniProtKB-KW"/>
</dbReference>
<reference evidence="12" key="1">
    <citation type="journal article" date="2020" name="mSystems">
        <title>Genome- and Community-Level Interaction Insights into Carbon Utilization and Element Cycling Functions of Hydrothermarchaeota in Hydrothermal Sediment.</title>
        <authorList>
            <person name="Zhou Z."/>
            <person name="Liu Y."/>
            <person name="Xu W."/>
            <person name="Pan J."/>
            <person name="Luo Z.H."/>
            <person name="Li M."/>
        </authorList>
    </citation>
    <scope>NUCLEOTIDE SEQUENCE [LARGE SCALE GENOMIC DNA]</scope>
    <source>
        <strain evidence="12">SpSt-82</strain>
    </source>
</reference>
<evidence type="ECO:0000256" key="7">
    <source>
        <dbReference type="ARBA" id="ARBA00023080"/>
    </source>
</evidence>
<keyword evidence="3 10" id="KW-0479">Metal-binding</keyword>
<feature type="binding site" evidence="10">
    <location>
        <begin position="153"/>
        <end position="156"/>
    </location>
    <ligand>
        <name>substrate</name>
    </ligand>
</feature>
<dbReference type="CDD" id="cd00515">
    <property type="entry name" value="HAM1"/>
    <property type="match status" value="1"/>
</dbReference>
<feature type="binding site" evidence="10">
    <location>
        <position position="72"/>
    </location>
    <ligand>
        <name>substrate</name>
    </ligand>
</feature>
<keyword evidence="7 10" id="KW-0546">Nucleotide metabolism</keyword>
<evidence type="ECO:0000256" key="4">
    <source>
        <dbReference type="ARBA" id="ARBA00022741"/>
    </source>
</evidence>
<dbReference type="GO" id="GO:0000166">
    <property type="term" value="F:nucleotide binding"/>
    <property type="evidence" value="ECO:0007669"/>
    <property type="project" value="UniProtKB-KW"/>
</dbReference>
<evidence type="ECO:0000256" key="2">
    <source>
        <dbReference type="ARBA" id="ARBA00011738"/>
    </source>
</evidence>
<keyword evidence="6 10" id="KW-0460">Magnesium</keyword>
<comment type="similarity">
    <text evidence="1 10 11">Belongs to the HAM1 NTPase family.</text>
</comment>
<comment type="caution">
    <text evidence="12">The sequence shown here is derived from an EMBL/GenBank/DDBJ whole genome shotgun (WGS) entry which is preliminary data.</text>
</comment>
<dbReference type="GO" id="GO:0035870">
    <property type="term" value="F:dITP diphosphatase activity"/>
    <property type="evidence" value="ECO:0007669"/>
    <property type="project" value="UniProtKB-UniRule"/>
</dbReference>
<dbReference type="InterPro" id="IPR002637">
    <property type="entry name" value="RdgB/HAM1"/>
</dbReference>
<feature type="binding site" evidence="10">
    <location>
        <begin position="181"/>
        <end position="182"/>
    </location>
    <ligand>
        <name>substrate</name>
    </ligand>
</feature>
<dbReference type="InterPro" id="IPR029001">
    <property type="entry name" value="ITPase-like_fam"/>
</dbReference>
<dbReference type="Pfam" id="PF01725">
    <property type="entry name" value="Ham1p_like"/>
    <property type="match status" value="1"/>
</dbReference>
<evidence type="ECO:0000256" key="10">
    <source>
        <dbReference type="HAMAP-Rule" id="MF_01405"/>
    </source>
</evidence>
<dbReference type="GO" id="GO:0017111">
    <property type="term" value="F:ribonucleoside triphosphate phosphatase activity"/>
    <property type="evidence" value="ECO:0007669"/>
    <property type="project" value="InterPro"/>
</dbReference>
<dbReference type="GO" id="GO:0005829">
    <property type="term" value="C:cytosol"/>
    <property type="evidence" value="ECO:0007669"/>
    <property type="project" value="TreeGrafter"/>
</dbReference>
<dbReference type="NCBIfam" id="TIGR00042">
    <property type="entry name" value="RdgB/HAM1 family non-canonical purine NTP pyrophosphatase"/>
    <property type="match status" value="1"/>
</dbReference>
<comment type="caution">
    <text evidence="10">Lacks conserved residue(s) required for the propagation of feature annotation.</text>
</comment>
<dbReference type="GO" id="GO:0009146">
    <property type="term" value="P:purine nucleoside triphosphate catabolic process"/>
    <property type="evidence" value="ECO:0007669"/>
    <property type="project" value="UniProtKB-UniRule"/>
</dbReference>
<dbReference type="PANTHER" id="PTHR11067:SF9">
    <property type="entry name" value="INOSINE TRIPHOSPHATE PYROPHOSPHATASE"/>
    <property type="match status" value="1"/>
</dbReference>
<dbReference type="HAMAP" id="MF_01405">
    <property type="entry name" value="Non_canon_purine_NTPase"/>
    <property type="match status" value="1"/>
</dbReference>
<gene>
    <name evidence="12" type="primary">rdgB</name>
    <name evidence="12" type="ORF">ENW11_01045</name>
</gene>
<comment type="catalytic activity">
    <reaction evidence="10">
        <text>ITP + H2O = IMP + diphosphate + H(+)</text>
        <dbReference type="Rhea" id="RHEA:29399"/>
        <dbReference type="ChEBI" id="CHEBI:15377"/>
        <dbReference type="ChEBI" id="CHEBI:15378"/>
        <dbReference type="ChEBI" id="CHEBI:33019"/>
        <dbReference type="ChEBI" id="CHEBI:58053"/>
        <dbReference type="ChEBI" id="CHEBI:61402"/>
        <dbReference type="EC" id="3.6.1.66"/>
    </reaction>
</comment>
<dbReference type="SUPFAM" id="SSF52972">
    <property type="entry name" value="ITPase-like"/>
    <property type="match status" value="1"/>
</dbReference>
<dbReference type="GO" id="GO:0036220">
    <property type="term" value="F:ITP diphosphatase activity"/>
    <property type="evidence" value="ECO:0007669"/>
    <property type="project" value="UniProtKB-UniRule"/>
</dbReference>
<sequence length="208" mass="22916">MRPTVYVVTKNTGKLVEIQDILRPFGIEAKSIYDVADIGDVAETGETYLANALIKARTGFEKTGLLSAGEDSGLEVDALGGLPGVYSARFGGTGLSQRERIELLLQKLQDVPRAQRTARFVCVVALVWPGGEKVFEGTCEGFIAEEPRGDRGFGYDPVFVFPPFEKTFAELGPEVKNRVSHRAQAFRKLAQFLRENLQQASIAWYPES</sequence>
<comment type="subunit">
    <text evidence="2 10">Homodimer.</text>
</comment>
<protein>
    <recommendedName>
        <fullName evidence="10">dITP/XTP pyrophosphatase</fullName>
        <ecNumber evidence="10">3.6.1.66</ecNumber>
    </recommendedName>
    <alternativeName>
        <fullName evidence="10">Non-canonical purine NTP pyrophosphatase</fullName>
    </alternativeName>
    <alternativeName>
        <fullName evidence="10">Non-standard purine NTP pyrophosphatase</fullName>
    </alternativeName>
    <alternativeName>
        <fullName evidence="10">Nucleoside-triphosphate diphosphatase</fullName>
    </alternativeName>
    <alternativeName>
        <fullName evidence="10">Nucleoside-triphosphate pyrophosphatase</fullName>
        <shortName evidence="10">NTPase</shortName>
    </alternativeName>
</protein>
<feature type="binding site" evidence="10">
    <location>
        <position position="71"/>
    </location>
    <ligand>
        <name>Mg(2+)</name>
        <dbReference type="ChEBI" id="CHEBI:18420"/>
    </ligand>
</feature>
<evidence type="ECO:0000256" key="1">
    <source>
        <dbReference type="ARBA" id="ARBA00008023"/>
    </source>
</evidence>
<dbReference type="FunFam" id="3.90.950.10:FF:000001">
    <property type="entry name" value="dITP/XTP pyrophosphatase"/>
    <property type="match status" value="1"/>
</dbReference>
<dbReference type="Gene3D" id="3.90.950.10">
    <property type="match status" value="1"/>
</dbReference>
<proteinExistence type="inferred from homology"/>
<keyword evidence="5 10" id="KW-0378">Hydrolase</keyword>
<evidence type="ECO:0000313" key="12">
    <source>
        <dbReference type="EMBL" id="HGY38387.1"/>
    </source>
</evidence>
<comment type="catalytic activity">
    <reaction evidence="8 10">
        <text>dITP + H2O = dIMP + diphosphate + H(+)</text>
        <dbReference type="Rhea" id="RHEA:28342"/>
        <dbReference type="ChEBI" id="CHEBI:15377"/>
        <dbReference type="ChEBI" id="CHEBI:15378"/>
        <dbReference type="ChEBI" id="CHEBI:33019"/>
        <dbReference type="ChEBI" id="CHEBI:61194"/>
        <dbReference type="ChEBI" id="CHEBI:61382"/>
        <dbReference type="EC" id="3.6.1.66"/>
    </reaction>
</comment>
<evidence type="ECO:0000256" key="11">
    <source>
        <dbReference type="RuleBase" id="RU003781"/>
    </source>
</evidence>
<keyword evidence="4 10" id="KW-0547">Nucleotide-binding</keyword>
<feature type="active site" description="Proton acceptor" evidence="10">
    <location>
        <position position="71"/>
    </location>
</feature>
<dbReference type="EMBL" id="DTIY01000006">
    <property type="protein sequence ID" value="HGY38387.1"/>
    <property type="molecule type" value="Genomic_DNA"/>
</dbReference>
<evidence type="ECO:0000256" key="9">
    <source>
        <dbReference type="ARBA" id="ARBA00052017"/>
    </source>
</evidence>
<comment type="function">
    <text evidence="10">Pyrophosphatase that catalyzes the hydrolysis of nucleoside triphosphates to their monophosphate derivatives, with a high preference for the non-canonical purine nucleotides XTP (xanthosine triphosphate), dITP (deoxyinosine triphosphate) and ITP. Seems to function as a house-cleaning enzyme that removes non-canonical purine nucleotides from the nucleotide pool, thus preventing their incorporation into DNA/RNA and avoiding chromosomal lesions.</text>
</comment>
<name>A0A7V4WKF5_9BACT</name>
<accession>A0A7V4WKF5</accession>
<evidence type="ECO:0000256" key="5">
    <source>
        <dbReference type="ARBA" id="ARBA00022801"/>
    </source>
</evidence>
<feature type="binding site" evidence="10">
    <location>
        <begin position="9"/>
        <end position="14"/>
    </location>
    <ligand>
        <name>substrate</name>
    </ligand>
</feature>
<dbReference type="GO" id="GO:0046872">
    <property type="term" value="F:metal ion binding"/>
    <property type="evidence" value="ECO:0007669"/>
    <property type="project" value="UniProtKB-KW"/>
</dbReference>